<keyword evidence="3 6" id="KW-0812">Transmembrane</keyword>
<dbReference type="InterPro" id="IPR025405">
    <property type="entry name" value="DUF4131"/>
</dbReference>
<organism evidence="9 10">
    <name type="scientific">Thalassobellus suaedae</name>
    <dbReference type="NCBI Taxonomy" id="3074124"/>
    <lineage>
        <taxon>Bacteria</taxon>
        <taxon>Pseudomonadati</taxon>
        <taxon>Bacteroidota</taxon>
        <taxon>Flavobacteriia</taxon>
        <taxon>Flavobacteriales</taxon>
        <taxon>Flavobacteriaceae</taxon>
        <taxon>Thalassobellus</taxon>
    </lineage>
</organism>
<feature type="domain" description="DUF4131" evidence="8">
    <location>
        <begin position="33"/>
        <end position="193"/>
    </location>
</feature>
<dbReference type="Pfam" id="PF13567">
    <property type="entry name" value="DUF4131"/>
    <property type="match status" value="1"/>
</dbReference>
<evidence type="ECO:0000256" key="6">
    <source>
        <dbReference type="SAM" id="Phobius"/>
    </source>
</evidence>
<feature type="transmembrane region" description="Helical" evidence="6">
    <location>
        <begin position="7"/>
        <end position="25"/>
    </location>
</feature>
<dbReference type="Proteomes" id="UP001302806">
    <property type="component" value="Chromosome"/>
</dbReference>
<feature type="transmembrane region" description="Helical" evidence="6">
    <location>
        <begin position="418"/>
        <end position="445"/>
    </location>
</feature>
<dbReference type="Pfam" id="PF03772">
    <property type="entry name" value="Competence"/>
    <property type="match status" value="1"/>
</dbReference>
<dbReference type="RefSeq" id="WP_415865764.1">
    <property type="nucleotide sequence ID" value="NZ_CP134537.1"/>
</dbReference>
<feature type="transmembrane region" description="Helical" evidence="6">
    <location>
        <begin position="257"/>
        <end position="278"/>
    </location>
</feature>
<dbReference type="EMBL" id="CP134537">
    <property type="protein sequence ID" value="WNH09257.1"/>
    <property type="molecule type" value="Genomic_DNA"/>
</dbReference>
<comment type="subcellular location">
    <subcellularLocation>
        <location evidence="1">Cell membrane</location>
        <topology evidence="1">Multi-pass membrane protein</topology>
    </subcellularLocation>
</comment>
<feature type="domain" description="ComEC/Rec2-related protein" evidence="7">
    <location>
        <begin position="235"/>
        <end position="503"/>
    </location>
</feature>
<feature type="transmembrane region" description="Helical" evidence="6">
    <location>
        <begin position="510"/>
        <end position="531"/>
    </location>
</feature>
<proteinExistence type="predicted"/>
<feature type="transmembrane region" description="Helical" evidence="6">
    <location>
        <begin position="290"/>
        <end position="307"/>
    </location>
</feature>
<evidence type="ECO:0000256" key="2">
    <source>
        <dbReference type="ARBA" id="ARBA00022475"/>
    </source>
</evidence>
<accession>A0ABY9XTM1</accession>
<dbReference type="PANTHER" id="PTHR30619:SF1">
    <property type="entry name" value="RECOMBINATION PROTEIN 2"/>
    <property type="match status" value="1"/>
</dbReference>
<evidence type="ECO:0000256" key="1">
    <source>
        <dbReference type="ARBA" id="ARBA00004651"/>
    </source>
</evidence>
<keyword evidence="4 6" id="KW-1133">Transmembrane helix</keyword>
<gene>
    <name evidence="9" type="ORF">RHP51_00400</name>
</gene>
<dbReference type="InterPro" id="IPR052159">
    <property type="entry name" value="Competence_DNA_uptake"/>
</dbReference>
<dbReference type="NCBIfam" id="TIGR00360">
    <property type="entry name" value="ComEC_N-term"/>
    <property type="match status" value="1"/>
</dbReference>
<feature type="transmembrane region" description="Helical" evidence="6">
    <location>
        <begin position="336"/>
        <end position="355"/>
    </location>
</feature>
<feature type="transmembrane region" description="Helical" evidence="6">
    <location>
        <begin position="389"/>
        <end position="412"/>
    </location>
</feature>
<feature type="transmembrane region" description="Helical" evidence="6">
    <location>
        <begin position="484"/>
        <end position="503"/>
    </location>
</feature>
<sequence length="680" mass="78454">MKLLNFTIIKFTFCLIIGILIGYLYNLTLNTILYTTFTFLGVLFIVFSIAKNQFIKTIWFGVLAFILMIFIGVLTTHFHNQKNVSNHYTHQLSKETDTSKIITFRIREVLKPGRYYDKYVINILNIDDHKLSGKLLLNIQKDSTQLPLKVDAVFICKSNFKDLIHPLNPHQFDYKNYLEKKYIYHQLFLSNASLLKVNSHTHTIFGIANNIREYINTKLKLYHFEPNELAIINALLLGQRQDISEEVYSSYTNAGKYIHILAVSGLHVGIILLILSFLFKPIENFKHGKLIKTILLVTFLWSFALIAGLSASVTRAVTMFSIVAIALNLKRPTNIYNTLAISMFIILLFKPMFLFDVGFQLSYLAVFAIVAIDPLLYNLWKPKNKIIDIYWHTLTITVSAQFGIIPVSLYYFHQLPSLFFISNLIIIPVLGIILGFGILVILLAVLNILPQFIANLYGSIIGYMNDFVGWISKQESFLFKDIPFSLLYVLVSYVLIITSIRLIKKWRFYNLKLFLISIVIFQCAIIFTNYIKPKNEFIVFHKSRYSLLGNATKNKITIAHDFDSLTQLKNKIIKDYTIGNHIKTIKKDSIQSVYLLNKTKLLVIDSSGTYNVKSFTPDYVLLRQSPKINLNRLIDSIEPKQIIADGSNYKSYIEKWESICKKRKLPFHQTSKEGAFIISY</sequence>
<feature type="transmembrane region" description="Helical" evidence="6">
    <location>
        <begin position="361"/>
        <end position="380"/>
    </location>
</feature>
<evidence type="ECO:0000256" key="5">
    <source>
        <dbReference type="ARBA" id="ARBA00023136"/>
    </source>
</evidence>
<keyword evidence="2" id="KW-1003">Cell membrane</keyword>
<feature type="transmembrane region" description="Helical" evidence="6">
    <location>
        <begin position="57"/>
        <end position="78"/>
    </location>
</feature>
<dbReference type="PANTHER" id="PTHR30619">
    <property type="entry name" value="DNA INTERNALIZATION/COMPETENCE PROTEIN COMEC/REC2"/>
    <property type="match status" value="1"/>
</dbReference>
<evidence type="ECO:0000313" key="10">
    <source>
        <dbReference type="Proteomes" id="UP001302806"/>
    </source>
</evidence>
<dbReference type="InterPro" id="IPR004477">
    <property type="entry name" value="ComEC_N"/>
</dbReference>
<evidence type="ECO:0000259" key="8">
    <source>
        <dbReference type="Pfam" id="PF13567"/>
    </source>
</evidence>
<name>A0ABY9XTM1_9FLAO</name>
<evidence type="ECO:0000256" key="4">
    <source>
        <dbReference type="ARBA" id="ARBA00022989"/>
    </source>
</evidence>
<evidence type="ECO:0000313" key="9">
    <source>
        <dbReference type="EMBL" id="WNH09257.1"/>
    </source>
</evidence>
<evidence type="ECO:0000256" key="3">
    <source>
        <dbReference type="ARBA" id="ARBA00022692"/>
    </source>
</evidence>
<protein>
    <submittedName>
        <fullName evidence="9">ComEC/Rec2 family competence protein</fullName>
    </submittedName>
</protein>
<evidence type="ECO:0000259" key="7">
    <source>
        <dbReference type="Pfam" id="PF03772"/>
    </source>
</evidence>
<keyword evidence="5 6" id="KW-0472">Membrane</keyword>
<feature type="transmembrane region" description="Helical" evidence="6">
    <location>
        <begin position="452"/>
        <end position="472"/>
    </location>
</feature>
<reference evidence="9 10" key="1">
    <citation type="submission" date="2023-09" db="EMBL/GenBank/DDBJ databases">
        <title>Thalassobella suaedae gen. nov., sp. nov., a marine bacterium of the family Flavobacteriaceae isolated from a halophyte Suaeda japonica.</title>
        <authorList>
            <person name="Lee S.Y."/>
            <person name="Hwang C.Y."/>
        </authorList>
    </citation>
    <scope>NUCLEOTIDE SEQUENCE [LARGE SCALE GENOMIC DNA]</scope>
    <source>
        <strain evidence="9 10">HL-DH14</strain>
    </source>
</reference>